<dbReference type="InterPro" id="IPR017900">
    <property type="entry name" value="4Fe4S_Fe_S_CS"/>
</dbReference>
<feature type="domain" description="4Fe-4S ferredoxin-type" evidence="8">
    <location>
        <begin position="206"/>
        <end position="229"/>
    </location>
</feature>
<dbReference type="SUPFAM" id="SSF54862">
    <property type="entry name" value="4Fe-4S ferredoxins"/>
    <property type="match status" value="1"/>
</dbReference>
<evidence type="ECO:0000313" key="10">
    <source>
        <dbReference type="Proteomes" id="UP000214760"/>
    </source>
</evidence>
<organism evidence="9 10">
    <name type="scientific">[Clostridium] aminophilum</name>
    <dbReference type="NCBI Taxonomy" id="1526"/>
    <lineage>
        <taxon>Bacteria</taxon>
        <taxon>Bacillati</taxon>
        <taxon>Bacillota</taxon>
        <taxon>Clostridia</taxon>
        <taxon>Lachnospirales</taxon>
        <taxon>Lachnospiraceae</taxon>
    </lineage>
</organism>
<dbReference type="Gene3D" id="3.30.70.20">
    <property type="match status" value="1"/>
</dbReference>
<protein>
    <submittedName>
        <fullName evidence="9">4Fe-4S dicluster domain-containing protein</fullName>
    </submittedName>
</protein>
<accession>A0A1I6JWM2</accession>
<evidence type="ECO:0000256" key="5">
    <source>
        <dbReference type="ARBA" id="ARBA00022982"/>
    </source>
</evidence>
<evidence type="ECO:0000256" key="4">
    <source>
        <dbReference type="ARBA" id="ARBA00022737"/>
    </source>
</evidence>
<dbReference type="InterPro" id="IPR047964">
    <property type="entry name" value="EFR1-like"/>
</dbReference>
<keyword evidence="7" id="KW-0411">Iron-sulfur</keyword>
<keyword evidence="3" id="KW-0479">Metal-binding</keyword>
<dbReference type="InterPro" id="IPR029039">
    <property type="entry name" value="Flavoprotein-like_sf"/>
</dbReference>
<evidence type="ECO:0000256" key="6">
    <source>
        <dbReference type="ARBA" id="ARBA00023004"/>
    </source>
</evidence>
<dbReference type="Pfam" id="PF13187">
    <property type="entry name" value="Fer4_9"/>
    <property type="match status" value="1"/>
</dbReference>
<keyword evidence="4" id="KW-0677">Repeat</keyword>
<reference evidence="9 10" key="1">
    <citation type="submission" date="2016-10" db="EMBL/GenBank/DDBJ databases">
        <authorList>
            <person name="de Groot N.N."/>
        </authorList>
    </citation>
    <scope>NUCLEOTIDE SEQUENCE [LARGE SCALE GENOMIC DNA]</scope>
    <source>
        <strain evidence="9 10">F</strain>
    </source>
</reference>
<evidence type="ECO:0000313" key="9">
    <source>
        <dbReference type="EMBL" id="SFR83321.1"/>
    </source>
</evidence>
<dbReference type="InterPro" id="IPR017896">
    <property type="entry name" value="4Fe4S_Fe-S-bd"/>
</dbReference>
<dbReference type="PROSITE" id="PS51379">
    <property type="entry name" value="4FE4S_FER_2"/>
    <property type="match status" value="2"/>
</dbReference>
<keyword evidence="6" id="KW-0408">Iron</keyword>
<dbReference type="GO" id="GO:0051539">
    <property type="term" value="F:4 iron, 4 sulfur cluster binding"/>
    <property type="evidence" value="ECO:0007669"/>
    <property type="project" value="UniProtKB-KW"/>
</dbReference>
<dbReference type="RefSeq" id="WP_031473608.1">
    <property type="nucleotide sequence ID" value="NZ_FOZC01000012.1"/>
</dbReference>
<keyword evidence="5" id="KW-0249">Electron transport</keyword>
<keyword evidence="2" id="KW-0004">4Fe-4S</keyword>
<dbReference type="AlphaFoldDB" id="A0A1I6JWM2"/>
<evidence type="ECO:0000259" key="8">
    <source>
        <dbReference type="PROSITE" id="PS51379"/>
    </source>
</evidence>
<keyword evidence="1" id="KW-0813">Transport</keyword>
<dbReference type="EMBL" id="FOZC01000012">
    <property type="protein sequence ID" value="SFR83321.1"/>
    <property type="molecule type" value="Genomic_DNA"/>
</dbReference>
<dbReference type="NCBIfam" id="NF038196">
    <property type="entry name" value="ferrodoxin_EFR1"/>
    <property type="match status" value="1"/>
</dbReference>
<dbReference type="PROSITE" id="PS00198">
    <property type="entry name" value="4FE4S_FER_1"/>
    <property type="match status" value="1"/>
</dbReference>
<evidence type="ECO:0000256" key="2">
    <source>
        <dbReference type="ARBA" id="ARBA00022485"/>
    </source>
</evidence>
<name>A0A1I6JWM2_9FIRM</name>
<dbReference type="SUPFAM" id="SSF52218">
    <property type="entry name" value="Flavoproteins"/>
    <property type="match status" value="1"/>
</dbReference>
<evidence type="ECO:0000256" key="3">
    <source>
        <dbReference type="ARBA" id="ARBA00022723"/>
    </source>
</evidence>
<proteinExistence type="predicted"/>
<evidence type="ECO:0000256" key="1">
    <source>
        <dbReference type="ARBA" id="ARBA00022448"/>
    </source>
</evidence>
<gene>
    <name evidence="9" type="ORF">SAMN02910262_02026</name>
</gene>
<feature type="domain" description="4Fe-4S ferredoxin-type" evidence="8">
    <location>
        <begin position="173"/>
        <end position="201"/>
    </location>
</feature>
<dbReference type="Proteomes" id="UP000214760">
    <property type="component" value="Unassembled WGS sequence"/>
</dbReference>
<sequence>MTTLYFSSTGNCLYAAKKLGGKCLSIPYCIDHGIDHFKDSRVGIIFPVYGLLIPPFIEDFLRKISVDCDYFFAVATYGFFPGGITSILKEIRTANGREFDYIERLKMAENCITFSDMAKQTGDSQKQRAEILRIRNDISEQKTYVRPDTFLHRFLSNEHRKNYEFSTGDGITKELTILSSCTGCGLCERLCPMNNIHIQNGKPAFSQTCVSCGACIQNCTNNAIHHNREKSAARYRNPNITVDELLYR</sequence>
<dbReference type="PANTHER" id="PTHR43687:SF6">
    <property type="entry name" value="L-ASPARTATE SEMIALDEHYDE SULFURTRANSFERASE IRON-SULFUR SUBUNIT"/>
    <property type="match status" value="1"/>
</dbReference>
<dbReference type="GO" id="GO:0046872">
    <property type="term" value="F:metal ion binding"/>
    <property type="evidence" value="ECO:0007669"/>
    <property type="project" value="UniProtKB-KW"/>
</dbReference>
<dbReference type="PANTHER" id="PTHR43687">
    <property type="entry name" value="ADENYLYLSULFATE REDUCTASE, BETA SUBUNIT"/>
    <property type="match status" value="1"/>
</dbReference>
<evidence type="ECO:0000256" key="7">
    <source>
        <dbReference type="ARBA" id="ARBA00023014"/>
    </source>
</evidence>
<dbReference type="InterPro" id="IPR050572">
    <property type="entry name" value="Fe-S_Ferredoxin"/>
</dbReference>